<sequence length="63" mass="6818">MLKNMSTLGITLDKADQKKIAGGLPPLIPNVCGGTGGKRTNYSQAQCFGYGYSWEYGACYICY</sequence>
<name>A0A238WNF2_9FLAO</name>
<protein>
    <submittedName>
        <fullName evidence="1">Uncharacterized protein</fullName>
    </submittedName>
</protein>
<gene>
    <name evidence="1" type="ORF">SAMN06265376_1011189</name>
</gene>
<accession>A0A238WNF2</accession>
<keyword evidence="2" id="KW-1185">Reference proteome</keyword>
<dbReference type="Proteomes" id="UP000198379">
    <property type="component" value="Unassembled WGS sequence"/>
</dbReference>
<dbReference type="RefSeq" id="WP_143337059.1">
    <property type="nucleotide sequence ID" value="NZ_BMEP01000003.1"/>
</dbReference>
<organism evidence="1 2">
    <name type="scientific">Dokdonia pacifica</name>
    <dbReference type="NCBI Taxonomy" id="1627892"/>
    <lineage>
        <taxon>Bacteria</taxon>
        <taxon>Pseudomonadati</taxon>
        <taxon>Bacteroidota</taxon>
        <taxon>Flavobacteriia</taxon>
        <taxon>Flavobacteriales</taxon>
        <taxon>Flavobacteriaceae</taxon>
        <taxon>Dokdonia</taxon>
    </lineage>
</organism>
<dbReference type="EMBL" id="FZNY01000001">
    <property type="protein sequence ID" value="SNR47209.1"/>
    <property type="molecule type" value="Genomic_DNA"/>
</dbReference>
<proteinExistence type="predicted"/>
<evidence type="ECO:0000313" key="1">
    <source>
        <dbReference type="EMBL" id="SNR47209.1"/>
    </source>
</evidence>
<dbReference type="OrthoDB" id="1189650at2"/>
<dbReference type="AlphaFoldDB" id="A0A238WNF2"/>
<evidence type="ECO:0000313" key="2">
    <source>
        <dbReference type="Proteomes" id="UP000198379"/>
    </source>
</evidence>
<reference evidence="1 2" key="1">
    <citation type="submission" date="2017-06" db="EMBL/GenBank/DDBJ databases">
        <authorList>
            <person name="Kim H.J."/>
            <person name="Triplett B.A."/>
        </authorList>
    </citation>
    <scope>NUCLEOTIDE SEQUENCE [LARGE SCALE GENOMIC DNA]</scope>
    <source>
        <strain evidence="1 2">DSM 25597</strain>
    </source>
</reference>